<dbReference type="Proteomes" id="UP000008022">
    <property type="component" value="Unassembled WGS sequence"/>
</dbReference>
<keyword evidence="3" id="KW-1185">Reference proteome</keyword>
<dbReference type="AlphaFoldDB" id="A0A0E0QXF6"/>
<evidence type="ECO:0000313" key="2">
    <source>
        <dbReference type="EnsemblPlants" id="ORUFI10G05760.2"/>
    </source>
</evidence>
<dbReference type="HOGENOM" id="CLU_1286213_0_0_1"/>
<dbReference type="EnsemblPlants" id="ORUFI10G05760.2">
    <property type="protein sequence ID" value="ORUFI10G05760.2"/>
    <property type="gene ID" value="ORUFI10G05760"/>
</dbReference>
<feature type="compositionally biased region" description="Pro residues" evidence="1">
    <location>
        <begin position="1"/>
        <end position="11"/>
    </location>
</feature>
<protein>
    <submittedName>
        <fullName evidence="2">Uncharacterized protein</fullName>
    </submittedName>
</protein>
<sequence length="215" mass="23113">SASNLRPPPSAIPTRPRRSPYPAATSDPRVAAVSAAPRRSEPLAASLPLLRARRFLPPPRARPPVPHSLLHLFTISSRSQPPGHLRPRRPPLTGGRPAAPPPCHSAQRPHLPPPATPRPHLSARSHCRRALALNPLASAGDSCGDDCRTATLYLTNCIYAFNHSIFCQICIDGSDGAWKQDAVLSASELACCARRSLAVDHRYSSASAAKWPIAR</sequence>
<dbReference type="Gramene" id="ORUFI10G05760.2">
    <property type="protein sequence ID" value="ORUFI10G05760.2"/>
    <property type="gene ID" value="ORUFI10G05760"/>
</dbReference>
<evidence type="ECO:0000313" key="3">
    <source>
        <dbReference type="Proteomes" id="UP000008022"/>
    </source>
</evidence>
<feature type="region of interest" description="Disordered" evidence="1">
    <location>
        <begin position="74"/>
        <end position="123"/>
    </location>
</feature>
<evidence type="ECO:0000256" key="1">
    <source>
        <dbReference type="SAM" id="MobiDB-lite"/>
    </source>
</evidence>
<feature type="region of interest" description="Disordered" evidence="1">
    <location>
        <begin position="1"/>
        <end position="42"/>
    </location>
</feature>
<organism evidence="2 3">
    <name type="scientific">Oryza rufipogon</name>
    <name type="common">Brownbeard rice</name>
    <name type="synonym">Asian wild rice</name>
    <dbReference type="NCBI Taxonomy" id="4529"/>
    <lineage>
        <taxon>Eukaryota</taxon>
        <taxon>Viridiplantae</taxon>
        <taxon>Streptophyta</taxon>
        <taxon>Embryophyta</taxon>
        <taxon>Tracheophyta</taxon>
        <taxon>Spermatophyta</taxon>
        <taxon>Magnoliopsida</taxon>
        <taxon>Liliopsida</taxon>
        <taxon>Poales</taxon>
        <taxon>Poaceae</taxon>
        <taxon>BOP clade</taxon>
        <taxon>Oryzoideae</taxon>
        <taxon>Oryzeae</taxon>
        <taxon>Oryzinae</taxon>
        <taxon>Oryza</taxon>
    </lineage>
</organism>
<feature type="compositionally biased region" description="Low complexity" evidence="1">
    <location>
        <begin position="28"/>
        <end position="42"/>
    </location>
</feature>
<accession>A0A0E0QXF6</accession>
<reference evidence="3" key="1">
    <citation type="submission" date="2013-06" db="EMBL/GenBank/DDBJ databases">
        <authorList>
            <person name="Zhao Q."/>
        </authorList>
    </citation>
    <scope>NUCLEOTIDE SEQUENCE</scope>
    <source>
        <strain evidence="3">cv. W1943</strain>
    </source>
</reference>
<proteinExistence type="predicted"/>
<reference evidence="2" key="2">
    <citation type="submission" date="2015-06" db="UniProtKB">
        <authorList>
            <consortium name="EnsemblPlants"/>
        </authorList>
    </citation>
    <scope>IDENTIFICATION</scope>
</reference>
<name>A0A0E0QXF6_ORYRU</name>